<dbReference type="SMART" id="SM00271">
    <property type="entry name" value="DnaJ"/>
    <property type="match status" value="1"/>
</dbReference>
<dbReference type="CDD" id="cd06257">
    <property type="entry name" value="DnaJ"/>
    <property type="match status" value="1"/>
</dbReference>
<dbReference type="SUPFAM" id="SSF46565">
    <property type="entry name" value="Chaperone J-domain"/>
    <property type="match status" value="1"/>
</dbReference>
<evidence type="ECO:0000313" key="2">
    <source>
        <dbReference type="EMBL" id="MBE1573450.1"/>
    </source>
</evidence>
<comment type="caution">
    <text evidence="2">The sequence shown here is derived from an EMBL/GenBank/DDBJ whole genome shotgun (WGS) entry which is preliminary data.</text>
</comment>
<dbReference type="EMBL" id="JADBEJ010000001">
    <property type="protein sequence ID" value="MBE1573450.1"/>
    <property type="molecule type" value="Genomic_DNA"/>
</dbReference>
<sequence>MTADPYTVLGVARDATPADIATAYRRLVRRLHPDGRFPDPERLAAVLAAYRTLRAQAPRTTGSRGVAIPVRVHKRRSASPYLRWRPGSDDGEKP</sequence>
<proteinExistence type="predicted"/>
<evidence type="ECO:0000313" key="3">
    <source>
        <dbReference type="Proteomes" id="UP000656548"/>
    </source>
</evidence>
<dbReference type="RefSeq" id="WP_192741261.1">
    <property type="nucleotide sequence ID" value="NZ_JADBEJ010000001.1"/>
</dbReference>
<dbReference type="Pfam" id="PF00226">
    <property type="entry name" value="DnaJ"/>
    <property type="match status" value="1"/>
</dbReference>
<dbReference type="Gene3D" id="1.10.287.110">
    <property type="entry name" value="DnaJ domain"/>
    <property type="match status" value="1"/>
</dbReference>
<gene>
    <name evidence="2" type="ORF">H4W30_000479</name>
</gene>
<protein>
    <submittedName>
        <fullName evidence="2">Preprotein translocase subunit Sec63</fullName>
    </submittedName>
</protein>
<reference evidence="2 3" key="1">
    <citation type="submission" date="2020-10" db="EMBL/GenBank/DDBJ databases">
        <title>Sequencing the genomes of 1000 actinobacteria strains.</title>
        <authorList>
            <person name="Klenk H.-P."/>
        </authorList>
    </citation>
    <scope>NUCLEOTIDE SEQUENCE [LARGE SCALE GENOMIC DNA]</scope>
    <source>
        <strain evidence="2 3">DSM 46661</strain>
    </source>
</reference>
<name>A0ABR9KZA8_9PSEU</name>
<accession>A0ABR9KZA8</accession>
<dbReference type="PRINTS" id="PR00625">
    <property type="entry name" value="JDOMAIN"/>
</dbReference>
<keyword evidence="3" id="KW-1185">Reference proteome</keyword>
<evidence type="ECO:0000259" key="1">
    <source>
        <dbReference type="PROSITE" id="PS50076"/>
    </source>
</evidence>
<feature type="domain" description="J" evidence="1">
    <location>
        <begin position="4"/>
        <end position="58"/>
    </location>
</feature>
<dbReference type="Proteomes" id="UP000656548">
    <property type="component" value="Unassembled WGS sequence"/>
</dbReference>
<organism evidence="2 3">
    <name type="scientific">Amycolatopsis roodepoortensis</name>
    <dbReference type="NCBI Taxonomy" id="700274"/>
    <lineage>
        <taxon>Bacteria</taxon>
        <taxon>Bacillati</taxon>
        <taxon>Actinomycetota</taxon>
        <taxon>Actinomycetes</taxon>
        <taxon>Pseudonocardiales</taxon>
        <taxon>Pseudonocardiaceae</taxon>
        <taxon>Amycolatopsis</taxon>
    </lineage>
</organism>
<dbReference type="InterPro" id="IPR001623">
    <property type="entry name" value="DnaJ_domain"/>
</dbReference>
<dbReference type="PROSITE" id="PS50076">
    <property type="entry name" value="DNAJ_2"/>
    <property type="match status" value="1"/>
</dbReference>
<dbReference type="InterPro" id="IPR036869">
    <property type="entry name" value="J_dom_sf"/>
</dbReference>